<dbReference type="InterPro" id="IPR008775">
    <property type="entry name" value="Phytyl_CoA_dOase-like"/>
</dbReference>
<gene>
    <name evidence="1" type="ORF">FHR82_003531</name>
</gene>
<protein>
    <submittedName>
        <fullName evidence="1">Ectoine hydroxylase</fullName>
        <ecNumber evidence="1">1.14.11.-</ecNumber>
    </submittedName>
</protein>
<keyword evidence="2" id="KW-1185">Reference proteome</keyword>
<dbReference type="PANTHER" id="PTHR20883:SF48">
    <property type="entry name" value="ECTOINE DIOXYGENASE"/>
    <property type="match status" value="1"/>
</dbReference>
<accession>A0A7W7Q597</accession>
<organism evidence="1 2">
    <name type="scientific">Actinophytocola algeriensis</name>
    <dbReference type="NCBI Taxonomy" id="1768010"/>
    <lineage>
        <taxon>Bacteria</taxon>
        <taxon>Bacillati</taxon>
        <taxon>Actinomycetota</taxon>
        <taxon>Actinomycetes</taxon>
        <taxon>Pseudonocardiales</taxon>
        <taxon>Pseudonocardiaceae</taxon>
    </lineage>
</organism>
<name>A0A7W7Q597_9PSEU</name>
<proteinExistence type="predicted"/>
<dbReference type="Pfam" id="PF05721">
    <property type="entry name" value="PhyH"/>
    <property type="match status" value="1"/>
</dbReference>
<dbReference type="SUPFAM" id="SSF51197">
    <property type="entry name" value="Clavaminate synthase-like"/>
    <property type="match status" value="1"/>
</dbReference>
<reference evidence="1 2" key="1">
    <citation type="submission" date="2020-08" db="EMBL/GenBank/DDBJ databases">
        <title>Genomic Encyclopedia of Type Strains, Phase III (KMG-III): the genomes of soil and plant-associated and newly described type strains.</title>
        <authorList>
            <person name="Whitman W."/>
        </authorList>
    </citation>
    <scope>NUCLEOTIDE SEQUENCE [LARGE SCALE GENOMIC DNA]</scope>
    <source>
        <strain evidence="1 2">CECT 8960</strain>
    </source>
</reference>
<evidence type="ECO:0000313" key="2">
    <source>
        <dbReference type="Proteomes" id="UP000520767"/>
    </source>
</evidence>
<sequence>MTLTATAVVDRYPTRIDGDPELIDRTDPSVWDFTGAGPIDRATMAGHHTKGFSVHHDLLSPAEVAACRDELARLATDPGLAEDERAVLTDDGEVRMIYEVHAVSELVAELVRDPRVLDRARQILGSDVYIHQSRIDYLPGFRGKGTYWHSPFETWHAEDGMPAPRAVSVSIPLSGQQELTGELMAMPGSHRTFVPTTLGSGGVPDKEHLRSLGAAYGIERFTDAAGSVLVFDANTMQGSADNITPFPQTNIHVVFSSVENLLFAPFAGGQPRPPYLANRDCEALRR</sequence>
<dbReference type="GO" id="GO:0005506">
    <property type="term" value="F:iron ion binding"/>
    <property type="evidence" value="ECO:0007669"/>
    <property type="project" value="UniProtKB-ARBA"/>
</dbReference>
<dbReference type="PANTHER" id="PTHR20883">
    <property type="entry name" value="PHYTANOYL-COA DIOXYGENASE DOMAIN CONTAINING 1"/>
    <property type="match status" value="1"/>
</dbReference>
<dbReference type="Proteomes" id="UP000520767">
    <property type="component" value="Unassembled WGS sequence"/>
</dbReference>
<dbReference type="Gene3D" id="2.60.120.620">
    <property type="entry name" value="q2cbj1_9rhob like domain"/>
    <property type="match status" value="1"/>
</dbReference>
<evidence type="ECO:0000313" key="1">
    <source>
        <dbReference type="EMBL" id="MBB4907311.1"/>
    </source>
</evidence>
<dbReference type="AlphaFoldDB" id="A0A7W7Q597"/>
<dbReference type="GO" id="GO:0016706">
    <property type="term" value="F:2-oxoglutarate-dependent dioxygenase activity"/>
    <property type="evidence" value="ECO:0007669"/>
    <property type="project" value="UniProtKB-ARBA"/>
</dbReference>
<keyword evidence="1" id="KW-0560">Oxidoreductase</keyword>
<dbReference type="EC" id="1.14.11.-" evidence="1"/>
<comment type="caution">
    <text evidence="1">The sequence shown here is derived from an EMBL/GenBank/DDBJ whole genome shotgun (WGS) entry which is preliminary data.</text>
</comment>
<dbReference type="RefSeq" id="WP_184811401.1">
    <property type="nucleotide sequence ID" value="NZ_JACHJQ010000003.1"/>
</dbReference>
<dbReference type="EMBL" id="JACHJQ010000003">
    <property type="protein sequence ID" value="MBB4907311.1"/>
    <property type="molecule type" value="Genomic_DNA"/>
</dbReference>